<feature type="domain" description="Recombinase" evidence="7">
    <location>
        <begin position="158"/>
        <end position="267"/>
    </location>
</feature>
<evidence type="ECO:0000256" key="2">
    <source>
        <dbReference type="ARBA" id="ARBA00023125"/>
    </source>
</evidence>
<evidence type="ECO:0000256" key="5">
    <source>
        <dbReference type="PROSITE-ProRule" id="PRU10137"/>
    </source>
</evidence>
<dbReference type="CDD" id="cd00338">
    <property type="entry name" value="Ser_Recombinase"/>
    <property type="match status" value="1"/>
</dbReference>
<proteinExistence type="predicted"/>
<dbReference type="InterPro" id="IPR006118">
    <property type="entry name" value="Recombinase_CS"/>
</dbReference>
<evidence type="ECO:0000259" key="7">
    <source>
        <dbReference type="PROSITE" id="PS51737"/>
    </source>
</evidence>
<dbReference type="GO" id="GO:0003677">
    <property type="term" value="F:DNA binding"/>
    <property type="evidence" value="ECO:0007669"/>
    <property type="project" value="UniProtKB-KW"/>
</dbReference>
<evidence type="ECO:0000256" key="1">
    <source>
        <dbReference type="ARBA" id="ARBA00022908"/>
    </source>
</evidence>
<dbReference type="GO" id="GO:0015074">
    <property type="term" value="P:DNA integration"/>
    <property type="evidence" value="ECO:0007669"/>
    <property type="project" value="UniProtKB-KW"/>
</dbReference>
<dbReference type="eggNOG" id="COG1961">
    <property type="taxonomic scope" value="Bacteria"/>
</dbReference>
<keyword evidence="1" id="KW-0229">DNA integration</keyword>
<accession>A0A095SY78</accession>
<dbReference type="RefSeq" id="WP_035123431.1">
    <property type="nucleotide sequence ID" value="NZ_JRHH01000001.1"/>
</dbReference>
<feature type="domain" description="Resolvase/invertase-type recombinase catalytic" evidence="6">
    <location>
        <begin position="3"/>
        <end position="151"/>
    </location>
</feature>
<dbReference type="InterPro" id="IPR038109">
    <property type="entry name" value="DNA_bind_recomb_sf"/>
</dbReference>
<dbReference type="PANTHER" id="PTHR30461:SF2">
    <property type="entry name" value="SERINE RECOMBINASE PINE-RELATED"/>
    <property type="match status" value="1"/>
</dbReference>
<keyword evidence="3" id="KW-0233">DNA recombination</keyword>
<organism evidence="8 9">
    <name type="scientific">Flavobacterium aquatile LMG 4008 = ATCC 11947</name>
    <dbReference type="NCBI Taxonomy" id="1453498"/>
    <lineage>
        <taxon>Bacteria</taxon>
        <taxon>Pseudomonadati</taxon>
        <taxon>Bacteroidota</taxon>
        <taxon>Flavobacteriia</taxon>
        <taxon>Flavobacteriales</taxon>
        <taxon>Flavobacteriaceae</taxon>
        <taxon>Flavobacterium</taxon>
    </lineage>
</organism>
<name>A0A095SY78_9FLAO</name>
<dbReference type="PROSITE" id="PS51737">
    <property type="entry name" value="RECOMBINASE_DNA_BIND"/>
    <property type="match status" value="1"/>
</dbReference>
<dbReference type="AlphaFoldDB" id="A0A095SY78"/>
<dbReference type="Pfam" id="PF07508">
    <property type="entry name" value="Recombinase"/>
    <property type="match status" value="1"/>
</dbReference>
<evidence type="ECO:0000256" key="3">
    <source>
        <dbReference type="ARBA" id="ARBA00023172"/>
    </source>
</evidence>
<protein>
    <recommendedName>
        <fullName evidence="10">Recombinase</fullName>
    </recommendedName>
</protein>
<dbReference type="InterPro" id="IPR036162">
    <property type="entry name" value="Resolvase-like_N_sf"/>
</dbReference>
<dbReference type="EMBL" id="JRHH01000001">
    <property type="protein sequence ID" value="KGD69334.1"/>
    <property type="molecule type" value="Genomic_DNA"/>
</dbReference>
<dbReference type="SMART" id="SM00857">
    <property type="entry name" value="Resolvase"/>
    <property type="match status" value="1"/>
</dbReference>
<dbReference type="Proteomes" id="UP000029554">
    <property type="component" value="Unassembled WGS sequence"/>
</dbReference>
<dbReference type="GO" id="GO:0000150">
    <property type="term" value="F:DNA strand exchange activity"/>
    <property type="evidence" value="ECO:0007669"/>
    <property type="project" value="InterPro"/>
</dbReference>
<gene>
    <name evidence="8" type="ORF">LG45_00720</name>
</gene>
<evidence type="ECO:0000313" key="9">
    <source>
        <dbReference type="Proteomes" id="UP000029554"/>
    </source>
</evidence>
<feature type="active site" description="O-(5'-phospho-DNA)-serine intermediate" evidence="4 5">
    <location>
        <position position="11"/>
    </location>
</feature>
<dbReference type="InterPro" id="IPR006119">
    <property type="entry name" value="Resolv_N"/>
</dbReference>
<keyword evidence="2" id="KW-0238">DNA-binding</keyword>
<dbReference type="OrthoDB" id="9815006at2"/>
<evidence type="ECO:0000313" key="8">
    <source>
        <dbReference type="EMBL" id="KGD69334.1"/>
    </source>
</evidence>
<dbReference type="Pfam" id="PF00239">
    <property type="entry name" value="Resolvase"/>
    <property type="match status" value="1"/>
</dbReference>
<reference evidence="8 9" key="1">
    <citation type="submission" date="2014-09" db="EMBL/GenBank/DDBJ databases">
        <title>Whole Genome Shotgun of Flavobacterium aquatile LMG 4008.</title>
        <authorList>
            <person name="Gale A.N."/>
            <person name="Pipes S.E."/>
            <person name="Newman J.D."/>
        </authorList>
    </citation>
    <scope>NUCLEOTIDE SEQUENCE [LARGE SCALE GENOMIC DNA]</scope>
    <source>
        <strain evidence="8 9">LMG 4008</strain>
    </source>
</reference>
<dbReference type="InterPro" id="IPR050639">
    <property type="entry name" value="SSR_resolvase"/>
</dbReference>
<dbReference type="InterPro" id="IPR011109">
    <property type="entry name" value="DNA_bind_recombinase_dom"/>
</dbReference>
<dbReference type="PROSITE" id="PS00397">
    <property type="entry name" value="RECOMBINASES_1"/>
    <property type="match status" value="1"/>
</dbReference>
<dbReference type="Gene3D" id="3.90.1750.20">
    <property type="entry name" value="Putative Large Serine Recombinase, Chain B, Domain 2"/>
    <property type="match status" value="1"/>
</dbReference>
<dbReference type="PANTHER" id="PTHR30461">
    <property type="entry name" value="DNA-INVERTASE FROM LAMBDOID PROPHAGE"/>
    <property type="match status" value="1"/>
</dbReference>
<dbReference type="SUPFAM" id="SSF53041">
    <property type="entry name" value="Resolvase-like"/>
    <property type="match status" value="1"/>
</dbReference>
<comment type="caution">
    <text evidence="8">The sequence shown here is derived from an EMBL/GenBank/DDBJ whole genome shotgun (WGS) entry which is preliminary data.</text>
</comment>
<sequence length="510" mass="59368">MKNVIIYVRVSTDEQASKGYSLRDQEQKLINYCSHNNYNIVHTFREDFSAKTFKRPEFKKLLDFCKKNKKTIDELIFIKWDRFSRNTSESYQMISIFNDLNIGINAIEQPLDLSVPEQGLMLAVYLAVPQVENHRRSLNVISGMRRAFKEGRYVGSAPKGYSNGQDANKKPLLIPDENSKFIQEGFELMATGLYNQIEVLNKLKIKGFNMSKNAFSSLLKNHLYYGSVYIKSYKEEKEIIVDGLHEPIITKALFDEVQDVISGRKKQFHTKHKKLNPLFPLKGFLMCPNCQKPLTASTSQGRSKHYSYYHCISPCNGRYSIEDTDVWFLDFLKSISLKSPIQKLFIEMIKEELNLQLGKNQLGPKHYEQIKQMESRLEKLQDAFLEGDISKEDYHSGKLRYHSILDELKLKEEEKSSKEEILKLIKEVTNKTENIDIQYKNSDIEDKRRIIGSIFQNNFRFENKKVRTADINPIIFKMSSINGSSQSKNKWDKSKKIDLSHRVTSAEVHF</sequence>
<dbReference type="PROSITE" id="PS51736">
    <property type="entry name" value="RECOMBINASES_3"/>
    <property type="match status" value="1"/>
</dbReference>
<dbReference type="STRING" id="1453498.LG45_00720"/>
<dbReference type="Gene3D" id="3.40.50.1390">
    <property type="entry name" value="Resolvase, N-terminal catalytic domain"/>
    <property type="match status" value="1"/>
</dbReference>
<evidence type="ECO:0000259" key="6">
    <source>
        <dbReference type="PROSITE" id="PS51736"/>
    </source>
</evidence>
<evidence type="ECO:0008006" key="10">
    <source>
        <dbReference type="Google" id="ProtNLM"/>
    </source>
</evidence>
<evidence type="ECO:0000256" key="4">
    <source>
        <dbReference type="PIRSR" id="PIRSR606118-50"/>
    </source>
</evidence>
<keyword evidence="9" id="KW-1185">Reference proteome</keyword>